<dbReference type="InParanoid" id="Q7R9C2"/>
<name>Q7R9C2_PLAYO</name>
<reference evidence="1 2" key="1">
    <citation type="journal article" date="2002" name="Nature">
        <title>Genome sequence and comparative analysis of the model rodent malaria parasite Plasmodium yoelii yoelii.</title>
        <authorList>
            <person name="Carlton J.M."/>
            <person name="Angiuoli S.V."/>
            <person name="Suh B.B."/>
            <person name="Kooij T.W."/>
            <person name="Pertea M."/>
            <person name="Silva J.C."/>
            <person name="Ermolaeva M.D."/>
            <person name="Allen J.E."/>
            <person name="Selengut J.D."/>
            <person name="Koo H.L."/>
            <person name="Peterson J.D."/>
            <person name="Pop M."/>
            <person name="Kosack D.S."/>
            <person name="Shumway M.F."/>
            <person name="Bidwell S.L."/>
            <person name="Shallom S.J."/>
            <person name="van Aken S.E."/>
            <person name="Riedmuller S.B."/>
            <person name="Feldblyum T.V."/>
            <person name="Cho J.K."/>
            <person name="Quackenbush J."/>
            <person name="Sedegah M."/>
            <person name="Shoaibi A."/>
            <person name="Cummings L.M."/>
            <person name="Florens L."/>
            <person name="Yates J.R."/>
            <person name="Raine J.D."/>
            <person name="Sinden R.E."/>
            <person name="Harris M.A."/>
            <person name="Cunningham D.A."/>
            <person name="Preiser P.R."/>
            <person name="Bergman L.W."/>
            <person name="Vaidya A.B."/>
            <person name="van Lin L.H."/>
            <person name="Janse C.J."/>
            <person name="Waters A.P."/>
            <person name="Smith H.O."/>
            <person name="White O.R."/>
            <person name="Salzberg S.L."/>
            <person name="Venter J.C."/>
            <person name="Fraser C.M."/>
            <person name="Hoffman S.L."/>
            <person name="Gardner M.J."/>
            <person name="Carucci D.J."/>
        </authorList>
    </citation>
    <scope>NUCLEOTIDE SEQUENCE [LARGE SCALE GENOMIC DNA]</scope>
    <source>
        <strain evidence="1 2">17XNL</strain>
    </source>
</reference>
<dbReference type="AlphaFoldDB" id="Q7R9C2"/>
<sequence length="31" mass="3733">QLLYIGLNYLRHILGKVYIKQHDSTQFTNKK</sequence>
<comment type="caution">
    <text evidence="1">The sequence shown here is derived from an EMBL/GenBank/DDBJ whole genome shotgun (WGS) entry which is preliminary data.</text>
</comment>
<keyword evidence="2" id="KW-1185">Reference proteome</keyword>
<dbReference type="Proteomes" id="UP000008553">
    <property type="component" value="Unassembled WGS sequence"/>
</dbReference>
<dbReference type="PaxDb" id="73239-Q7R9C2"/>
<proteinExistence type="predicted"/>
<dbReference type="EMBL" id="AABL01002440">
    <property type="protein sequence ID" value="EAA19267.1"/>
    <property type="molecule type" value="Genomic_DNA"/>
</dbReference>
<feature type="non-terminal residue" evidence="1">
    <location>
        <position position="1"/>
    </location>
</feature>
<evidence type="ECO:0000313" key="1">
    <source>
        <dbReference type="EMBL" id="EAA19267.1"/>
    </source>
</evidence>
<protein>
    <submittedName>
        <fullName evidence="1">Uncharacterized protein</fullName>
    </submittedName>
</protein>
<gene>
    <name evidence="1" type="ORF">PY06940</name>
</gene>
<organism evidence="1 2">
    <name type="scientific">Plasmodium yoelii yoelii</name>
    <dbReference type="NCBI Taxonomy" id="73239"/>
    <lineage>
        <taxon>Eukaryota</taxon>
        <taxon>Sar</taxon>
        <taxon>Alveolata</taxon>
        <taxon>Apicomplexa</taxon>
        <taxon>Aconoidasida</taxon>
        <taxon>Haemosporida</taxon>
        <taxon>Plasmodiidae</taxon>
        <taxon>Plasmodium</taxon>
        <taxon>Plasmodium (Vinckeia)</taxon>
    </lineage>
</organism>
<evidence type="ECO:0000313" key="2">
    <source>
        <dbReference type="Proteomes" id="UP000008553"/>
    </source>
</evidence>
<accession>Q7R9C2</accession>